<organism evidence="2 3">
    <name type="scientific">Neoarthrinium moseri</name>
    <dbReference type="NCBI Taxonomy" id="1658444"/>
    <lineage>
        <taxon>Eukaryota</taxon>
        <taxon>Fungi</taxon>
        <taxon>Dikarya</taxon>
        <taxon>Ascomycota</taxon>
        <taxon>Pezizomycotina</taxon>
        <taxon>Sordariomycetes</taxon>
        <taxon>Xylariomycetidae</taxon>
        <taxon>Amphisphaeriales</taxon>
        <taxon>Apiosporaceae</taxon>
        <taxon>Neoarthrinium</taxon>
    </lineage>
</organism>
<evidence type="ECO:0000313" key="3">
    <source>
        <dbReference type="Proteomes" id="UP000829685"/>
    </source>
</evidence>
<evidence type="ECO:0000313" key="2">
    <source>
        <dbReference type="EMBL" id="KAI1880316.1"/>
    </source>
</evidence>
<dbReference type="Proteomes" id="UP000829685">
    <property type="component" value="Unassembled WGS sequence"/>
</dbReference>
<dbReference type="OrthoDB" id="6090458at2759"/>
<proteinExistence type="predicted"/>
<keyword evidence="1" id="KW-0732">Signal</keyword>
<evidence type="ECO:0000256" key="1">
    <source>
        <dbReference type="SAM" id="SignalP"/>
    </source>
</evidence>
<gene>
    <name evidence="2" type="ORF">JX265_001937</name>
</gene>
<dbReference type="EMBL" id="JAFIMR010000003">
    <property type="protein sequence ID" value="KAI1880316.1"/>
    <property type="molecule type" value="Genomic_DNA"/>
</dbReference>
<name>A0A9P9WWJ0_9PEZI</name>
<accession>A0A9P9WWJ0</accession>
<feature type="chain" id="PRO_5040502639" evidence="1">
    <location>
        <begin position="20"/>
        <end position="220"/>
    </location>
</feature>
<protein>
    <submittedName>
        <fullName evidence="2">Uncharacterized protein</fullName>
    </submittedName>
</protein>
<reference evidence="2" key="1">
    <citation type="submission" date="2021-03" db="EMBL/GenBank/DDBJ databases">
        <title>Revisited historic fungal species revealed as producer of novel bioactive compounds through whole genome sequencing and comparative genomics.</title>
        <authorList>
            <person name="Vignolle G.A."/>
            <person name="Hochenegger N."/>
            <person name="Mach R.L."/>
            <person name="Mach-Aigner A.R."/>
            <person name="Javad Rahimi M."/>
            <person name="Salim K.A."/>
            <person name="Chan C.M."/>
            <person name="Lim L.B.L."/>
            <person name="Cai F."/>
            <person name="Druzhinina I.S."/>
            <person name="U'Ren J.M."/>
            <person name="Derntl C."/>
        </authorList>
    </citation>
    <scope>NUCLEOTIDE SEQUENCE</scope>
    <source>
        <strain evidence="2">TUCIM 5799</strain>
    </source>
</reference>
<dbReference type="AlphaFoldDB" id="A0A9P9WWJ0"/>
<feature type="signal peptide" evidence="1">
    <location>
        <begin position="1"/>
        <end position="19"/>
    </location>
</feature>
<keyword evidence="3" id="KW-1185">Reference proteome</keyword>
<comment type="caution">
    <text evidence="2">The sequence shown here is derived from an EMBL/GenBank/DDBJ whole genome shotgun (WGS) entry which is preliminary data.</text>
</comment>
<sequence>MRFFKAFTTALAVSIPVAAVAKPSAEASFDSLLTRDEFAQFAKLALAPRQDIPDLGDALKNLLDLLKELQSFLNPAFFGDVRTVVTGLADLLEAPFANTTRGIVFTAADALGKVDLVGLLDQISPLLDSLGKLDIGGLIDKLSPLLDSLGKIDIAGLVDAATGLLTPDNIKIIGNLLGGANSLLTKDFIDQTKQLIADAQPLVSAVSQFITALITALLGG</sequence>